<evidence type="ECO:0000313" key="2">
    <source>
        <dbReference type="EMBL" id="PKI46475.1"/>
    </source>
</evidence>
<name>A0A2I0IR48_PUNGR</name>
<gene>
    <name evidence="2" type="ORF">CRG98_033118</name>
</gene>
<dbReference type="InterPro" id="IPR000477">
    <property type="entry name" value="RT_dom"/>
</dbReference>
<dbReference type="Pfam" id="PF00078">
    <property type="entry name" value="RVT_1"/>
    <property type="match status" value="1"/>
</dbReference>
<accession>A0A2I0IR48</accession>
<evidence type="ECO:0000259" key="1">
    <source>
        <dbReference type="Pfam" id="PF00078"/>
    </source>
</evidence>
<dbReference type="EMBL" id="PGOL01002612">
    <property type="protein sequence ID" value="PKI46475.1"/>
    <property type="molecule type" value="Genomic_DNA"/>
</dbReference>
<proteinExistence type="predicted"/>
<reference evidence="2 3" key="1">
    <citation type="submission" date="2017-11" db="EMBL/GenBank/DDBJ databases">
        <title>De-novo sequencing of pomegranate (Punica granatum L.) genome.</title>
        <authorList>
            <person name="Akparov Z."/>
            <person name="Amiraslanov A."/>
            <person name="Hajiyeva S."/>
            <person name="Abbasov M."/>
            <person name="Kaur K."/>
            <person name="Hamwieh A."/>
            <person name="Solovyev V."/>
            <person name="Salamov A."/>
            <person name="Braich B."/>
            <person name="Kosarev P."/>
            <person name="Mahmoud A."/>
            <person name="Hajiyev E."/>
            <person name="Babayeva S."/>
            <person name="Izzatullayeva V."/>
            <person name="Mammadov A."/>
            <person name="Mammadov A."/>
            <person name="Sharifova S."/>
            <person name="Ojaghi J."/>
            <person name="Eynullazada K."/>
            <person name="Bayramov B."/>
            <person name="Abdulazimova A."/>
            <person name="Shahmuradov I."/>
        </authorList>
    </citation>
    <scope>NUCLEOTIDE SEQUENCE [LARGE SCALE GENOMIC DNA]</scope>
    <source>
        <strain evidence="3">cv. AG2017</strain>
        <tissue evidence="2">Leaf</tissue>
    </source>
</reference>
<feature type="domain" description="Reverse transcriptase" evidence="1">
    <location>
        <begin position="112"/>
        <end position="210"/>
    </location>
</feature>
<keyword evidence="3" id="KW-1185">Reference proteome</keyword>
<evidence type="ECO:0000313" key="3">
    <source>
        <dbReference type="Proteomes" id="UP000233551"/>
    </source>
</evidence>
<organism evidence="2 3">
    <name type="scientific">Punica granatum</name>
    <name type="common">Pomegranate</name>
    <dbReference type="NCBI Taxonomy" id="22663"/>
    <lineage>
        <taxon>Eukaryota</taxon>
        <taxon>Viridiplantae</taxon>
        <taxon>Streptophyta</taxon>
        <taxon>Embryophyta</taxon>
        <taxon>Tracheophyta</taxon>
        <taxon>Spermatophyta</taxon>
        <taxon>Magnoliopsida</taxon>
        <taxon>eudicotyledons</taxon>
        <taxon>Gunneridae</taxon>
        <taxon>Pentapetalae</taxon>
        <taxon>rosids</taxon>
        <taxon>malvids</taxon>
        <taxon>Myrtales</taxon>
        <taxon>Lythraceae</taxon>
        <taxon>Punica</taxon>
    </lineage>
</organism>
<comment type="caution">
    <text evidence="2">The sequence shown here is derived from an EMBL/GenBank/DDBJ whole genome shotgun (WGS) entry which is preliminary data.</text>
</comment>
<dbReference type="AlphaFoldDB" id="A0A2I0IR48"/>
<protein>
    <recommendedName>
        <fullName evidence="1">Reverse transcriptase domain-containing protein</fullName>
    </recommendedName>
</protein>
<dbReference type="Proteomes" id="UP000233551">
    <property type="component" value="Unassembled WGS sequence"/>
</dbReference>
<sequence>MQFIGKVISSRVHCEDRNSKYFHTRTIVKRKRIQIETLQNESGNWAEEDQLRSIVANHFSTLYGTTSMGNSLFLFRRFPVIQHGDIEVLCSPLMFEEVQRAIFEIHEKLHYTIMDCLTTPTMQVLWNRIIADWFSMGRGIRQGCSLSPYLFVSCVEWQSHLVSDSVHAGHRRPMNVGAHGPSVSHLMFADDLLLFAETSLEQMLEVCFILNHFL</sequence>